<dbReference type="Proteomes" id="UP000053342">
    <property type="component" value="Unassembled WGS sequence"/>
</dbReference>
<organism evidence="1 2">
    <name type="scientific">Exophiala oligosperma</name>
    <dbReference type="NCBI Taxonomy" id="215243"/>
    <lineage>
        <taxon>Eukaryota</taxon>
        <taxon>Fungi</taxon>
        <taxon>Dikarya</taxon>
        <taxon>Ascomycota</taxon>
        <taxon>Pezizomycotina</taxon>
        <taxon>Eurotiomycetes</taxon>
        <taxon>Chaetothyriomycetidae</taxon>
        <taxon>Chaetothyriales</taxon>
        <taxon>Herpotrichiellaceae</taxon>
        <taxon>Exophiala</taxon>
    </lineage>
</organism>
<dbReference type="EMBL" id="KN847350">
    <property type="protein sequence ID" value="KIW36670.1"/>
    <property type="molecule type" value="Genomic_DNA"/>
</dbReference>
<dbReference type="VEuPathDB" id="FungiDB:PV06_11088"/>
<accession>A0A0D2D330</accession>
<protein>
    <submittedName>
        <fullName evidence="1">Uncharacterized protein</fullName>
    </submittedName>
</protein>
<reference evidence="1 2" key="1">
    <citation type="submission" date="2015-01" db="EMBL/GenBank/DDBJ databases">
        <title>The Genome Sequence of Exophiala oligosperma CBS72588.</title>
        <authorList>
            <consortium name="The Broad Institute Genomics Platform"/>
            <person name="Cuomo C."/>
            <person name="de Hoog S."/>
            <person name="Gorbushina A."/>
            <person name="Stielow B."/>
            <person name="Teixiera M."/>
            <person name="Abouelleil A."/>
            <person name="Chapman S.B."/>
            <person name="Priest M."/>
            <person name="Young S.K."/>
            <person name="Wortman J."/>
            <person name="Nusbaum C."/>
            <person name="Birren B."/>
        </authorList>
    </citation>
    <scope>NUCLEOTIDE SEQUENCE [LARGE SCALE GENOMIC DNA]</scope>
    <source>
        <strain evidence="1 2">CBS 72588</strain>
    </source>
</reference>
<dbReference type="HOGENOM" id="CLU_2049715_0_0_1"/>
<sequence>MVLQIPQRWKIGRKIDIFVLHLLTPGFFFHFSSLPASLKPPLTHTLTLTLFLNLSLSLPHTPSPSLTHPLLLPHPLSHPFVHTSFSPLFSVTVPDGKYPYVRTGCSVIRYLNRKLSALPS</sequence>
<name>A0A0D2D330_9EURO</name>
<dbReference type="AlphaFoldDB" id="A0A0D2D330"/>
<keyword evidence="2" id="KW-1185">Reference proteome</keyword>
<evidence type="ECO:0000313" key="2">
    <source>
        <dbReference type="Proteomes" id="UP000053342"/>
    </source>
</evidence>
<proteinExistence type="predicted"/>
<dbReference type="RefSeq" id="XP_016256886.1">
    <property type="nucleotide sequence ID" value="XM_016412705.1"/>
</dbReference>
<dbReference type="GeneID" id="27363162"/>
<evidence type="ECO:0000313" key="1">
    <source>
        <dbReference type="EMBL" id="KIW36670.1"/>
    </source>
</evidence>
<gene>
    <name evidence="1" type="ORF">PV06_11088</name>
</gene>